<dbReference type="InterPro" id="IPR012889">
    <property type="entry name" value="Fucose_isomerase_N2"/>
</dbReference>
<dbReference type="Pfam" id="PF07881">
    <property type="entry name" value="Fucose_iso_N1"/>
    <property type="match status" value="1"/>
</dbReference>
<evidence type="ECO:0000256" key="7">
    <source>
        <dbReference type="HAMAP-Rule" id="MF_01254"/>
    </source>
</evidence>
<dbReference type="GO" id="GO:0005737">
    <property type="term" value="C:cytoplasm"/>
    <property type="evidence" value="ECO:0007669"/>
    <property type="project" value="UniProtKB-SubCell"/>
</dbReference>
<dbReference type="HAMAP" id="MF_01254">
    <property type="entry name" value="Fucose_iso"/>
    <property type="match status" value="1"/>
</dbReference>
<feature type="binding site" evidence="7">
    <location>
        <position position="529"/>
    </location>
    <ligand>
        <name>Mn(2+)</name>
        <dbReference type="ChEBI" id="CHEBI:29035"/>
    </ligand>
</feature>
<dbReference type="PANTHER" id="PTHR37840">
    <property type="entry name" value="L-FUCOSE ISOMERASE"/>
    <property type="match status" value="1"/>
</dbReference>
<comment type="caution">
    <text evidence="11">The sequence shown here is derived from an EMBL/GenBank/DDBJ whole genome shotgun (WGS) entry which is preliminary data.</text>
</comment>
<dbReference type="InterPro" id="IPR038393">
    <property type="entry name" value="Fuc_iso_dom3_sf"/>
</dbReference>
<dbReference type="GO" id="GO:0030145">
    <property type="term" value="F:manganese ion binding"/>
    <property type="evidence" value="ECO:0007669"/>
    <property type="project" value="UniProtKB-UniRule"/>
</dbReference>
<comment type="pathway">
    <text evidence="7">Carbohydrate degradation; L-fucose degradation; L-lactaldehyde and glycerone phosphate from L-fucose: step 1/3.</text>
</comment>
<dbReference type="NCBIfam" id="TIGR01089">
    <property type="entry name" value="fucI"/>
    <property type="match status" value="1"/>
</dbReference>
<feature type="binding site" evidence="7">
    <location>
        <position position="362"/>
    </location>
    <ligand>
        <name>Mn(2+)</name>
        <dbReference type="ChEBI" id="CHEBI:29035"/>
    </ligand>
</feature>
<dbReference type="EC" id="5.3.1.25" evidence="7"/>
<sequence length="592" mass="64362">MTHSNPLPRIGIRPVIDGRRMGIRESLEAQTMAMACTTARLLSGTLRHANGERVECVIAEQCIAGRAEAAACEAAFSTQHVGLTITVTPCWCYGSETIDMDPQRPKAIWGFNGTERPGAVYLAAALAAHNQKGLPAFSIYSHEVQDAGDERIPPDVQEKLLRFARAGLVVATLRGKSYLSLGGVSMGIAGSIVDHDFFESWLGMAVQCVDMTELRRRMDHAIYDEEELGLALAWAGQHFRFGEDRNAAHHQRSAAGKQAMLRESLLMAICIRDMMTGNPLLAEKGWGEEALGYNAIAAGFQGQRHWTDHYPNGDTAEALLNSAFDWHGIGEPGVLATENDSLNAVAMLFGKHLTGTAQIFADVRTYWSPASVQRVTGHTLTGRAAQGVIHLINSGSAALDGTGCQQASDGRPAIKPHWDITPQEADACLAATTWHPALHDYFRGGGFSSCFLTRGGIPFTMTRINLIKGRGPVLQIAEGWSVDLPPEVHDTLNQRTDPTWPTTWFVPRLTGSGPFSEVYNVMANWGANHAVLTAGHVGADFISLAAMLRIPVCMHNVPDAQIYRPSAWAAFGMDPEAQDDRACQHYGPVYKR</sequence>
<evidence type="ECO:0000256" key="3">
    <source>
        <dbReference type="ARBA" id="ARBA00023211"/>
    </source>
</evidence>
<keyword evidence="12" id="KW-1185">Reference proteome</keyword>
<keyword evidence="3 7" id="KW-0464">Manganese</keyword>
<keyword evidence="6 7" id="KW-0119">Carbohydrate metabolism</keyword>
<accession>A0A2N5ENE1</accession>
<evidence type="ECO:0000259" key="9">
    <source>
        <dbReference type="Pfam" id="PF07881"/>
    </source>
</evidence>
<feature type="binding site" evidence="7">
    <location>
        <position position="338"/>
    </location>
    <ligand>
        <name>Mn(2+)</name>
        <dbReference type="ChEBI" id="CHEBI:29035"/>
    </ligand>
</feature>
<dbReference type="PANTHER" id="PTHR37840:SF1">
    <property type="entry name" value="L-FUCOSE ISOMERASE"/>
    <property type="match status" value="1"/>
</dbReference>
<keyword evidence="2 7" id="KW-0479">Metal-binding</keyword>
<comment type="catalytic activity">
    <reaction evidence="7">
        <text>L-fucose = L-fuculose</text>
        <dbReference type="Rhea" id="RHEA:17233"/>
        <dbReference type="ChEBI" id="CHEBI:2181"/>
        <dbReference type="ChEBI" id="CHEBI:17617"/>
        <dbReference type="EC" id="5.3.1.25"/>
    </reaction>
</comment>
<dbReference type="FunFam" id="3.20.14.10:FF:000001">
    <property type="entry name" value="L-fucose isomerase"/>
    <property type="match status" value="1"/>
</dbReference>
<dbReference type="Pfam" id="PF07882">
    <property type="entry name" value="Fucose_iso_N2"/>
    <property type="match status" value="1"/>
</dbReference>
<evidence type="ECO:0000313" key="12">
    <source>
        <dbReference type="Proteomes" id="UP000234626"/>
    </source>
</evidence>
<dbReference type="SUPFAM" id="SSF50443">
    <property type="entry name" value="FucI/AraA C-terminal domain-like"/>
    <property type="match status" value="1"/>
</dbReference>
<evidence type="ECO:0000313" key="11">
    <source>
        <dbReference type="EMBL" id="PLR50203.1"/>
    </source>
</evidence>
<comment type="subcellular location">
    <subcellularLocation>
        <location evidence="7">Cytoplasm</location>
    </subcellularLocation>
</comment>
<name>A0A2N5ENE1_9GAMM</name>
<comment type="function">
    <text evidence="7">Converts the aldose L-fucose into the corresponding ketose L-fuculose.</text>
</comment>
<dbReference type="Gene3D" id="3.40.50.1070">
    <property type="match status" value="1"/>
</dbReference>
<comment type="subunit">
    <text evidence="7">Homohexamer.</text>
</comment>
<gene>
    <name evidence="7" type="primary">fucI</name>
    <name evidence="11" type="ORF">CYR34_09895</name>
</gene>
<dbReference type="Proteomes" id="UP000234626">
    <property type="component" value="Unassembled WGS sequence"/>
</dbReference>
<organism evidence="11 12">
    <name type="scientific">Chimaeribacter arupi</name>
    <dbReference type="NCBI Taxonomy" id="2060066"/>
    <lineage>
        <taxon>Bacteria</taxon>
        <taxon>Pseudomonadati</taxon>
        <taxon>Pseudomonadota</taxon>
        <taxon>Gammaproteobacteria</taxon>
        <taxon>Enterobacterales</taxon>
        <taxon>Yersiniaceae</taxon>
        <taxon>Chimaeribacter</taxon>
    </lineage>
</organism>
<evidence type="ECO:0000256" key="2">
    <source>
        <dbReference type="ARBA" id="ARBA00022723"/>
    </source>
</evidence>
<dbReference type="UniPathway" id="UPA00563">
    <property type="reaction ID" value="UER00624"/>
</dbReference>
<dbReference type="InterPro" id="IPR015888">
    <property type="entry name" value="Fuc_isomerase_C"/>
</dbReference>
<dbReference type="GO" id="GO:0019571">
    <property type="term" value="P:D-arabinose catabolic process"/>
    <property type="evidence" value="ECO:0007669"/>
    <property type="project" value="TreeGrafter"/>
</dbReference>
<dbReference type="GO" id="GO:0042355">
    <property type="term" value="P:L-fucose catabolic process"/>
    <property type="evidence" value="ECO:0007669"/>
    <property type="project" value="UniProtKB-UniRule"/>
</dbReference>
<dbReference type="InterPro" id="IPR005763">
    <property type="entry name" value="Fucose_isomerase"/>
</dbReference>
<evidence type="ECO:0000256" key="5">
    <source>
        <dbReference type="ARBA" id="ARBA00023253"/>
    </source>
</evidence>
<feature type="active site" description="Proton acceptor" evidence="7">
    <location>
        <position position="362"/>
    </location>
</feature>
<dbReference type="InterPro" id="IPR038392">
    <property type="entry name" value="Fucose_isomerase_dom2_sf"/>
</dbReference>
<evidence type="ECO:0000259" key="10">
    <source>
        <dbReference type="Pfam" id="PF07882"/>
    </source>
</evidence>
<evidence type="ECO:0000256" key="6">
    <source>
        <dbReference type="ARBA" id="ARBA00023277"/>
    </source>
</evidence>
<dbReference type="InterPro" id="IPR038391">
    <property type="entry name" value="Fucose_iso_dom1_sf"/>
</dbReference>
<comment type="cofactor">
    <cofactor evidence="7">
        <name>Mn(2+)</name>
        <dbReference type="ChEBI" id="CHEBI:29035"/>
    </cofactor>
</comment>
<feature type="domain" description="L-fucose isomerase N-terminal-2" evidence="10">
    <location>
        <begin position="176"/>
        <end position="355"/>
    </location>
</feature>
<keyword evidence="5 7" id="KW-0294">Fucose metabolism</keyword>
<feature type="active site" description="Proton acceptor" evidence="7">
    <location>
        <position position="338"/>
    </location>
</feature>
<dbReference type="EMBL" id="PJZK01000008">
    <property type="protein sequence ID" value="PLR50203.1"/>
    <property type="molecule type" value="Genomic_DNA"/>
</dbReference>
<feature type="domain" description="L-fucose isomerase N-terminal-1" evidence="9">
    <location>
        <begin position="8"/>
        <end position="175"/>
    </location>
</feature>
<dbReference type="NCBIfam" id="NF008220">
    <property type="entry name" value="PRK10991.1"/>
    <property type="match status" value="1"/>
</dbReference>
<reference evidence="11 12" key="1">
    <citation type="submission" date="2017-12" db="EMBL/GenBank/DDBJ databases">
        <title>Characterization of six clinical isolates of Enterochimera gen. nov., a novel genus of the Yersiniaciae family and the three species Enterochimera arupensis sp. nov., Enterochimera coloradensis sp. nov, and Enterochimera californica sp. nov.</title>
        <authorList>
            <person name="Rossi A."/>
            <person name="Fisher M."/>
        </authorList>
    </citation>
    <scope>NUCLEOTIDE SEQUENCE [LARGE SCALE GENOMIC DNA]</scope>
    <source>
        <strain evidence="11 12">2016Iso1</strain>
    </source>
</reference>
<evidence type="ECO:0000256" key="4">
    <source>
        <dbReference type="ARBA" id="ARBA00023235"/>
    </source>
</evidence>
<keyword evidence="4 7" id="KW-0413">Isomerase</keyword>
<dbReference type="AlphaFoldDB" id="A0A2N5ENE1"/>
<evidence type="ECO:0000256" key="1">
    <source>
        <dbReference type="ARBA" id="ARBA00022490"/>
    </source>
</evidence>
<dbReference type="RefSeq" id="WP_101834704.1">
    <property type="nucleotide sequence ID" value="NZ_PJZK01000008.1"/>
</dbReference>
<dbReference type="OrthoDB" id="9760430at2"/>
<dbReference type="InterPro" id="IPR009015">
    <property type="entry name" value="Fucose_isomerase_N/cen_sf"/>
</dbReference>
<dbReference type="Gene3D" id="3.40.275.10">
    <property type="entry name" value="L-fucose Isomerase, Chain A, domain 2"/>
    <property type="match status" value="1"/>
</dbReference>
<dbReference type="InterPro" id="IPR012888">
    <property type="entry name" value="Fucose_iso_N1"/>
</dbReference>
<dbReference type="Pfam" id="PF02952">
    <property type="entry name" value="Fucose_iso_C"/>
    <property type="match status" value="1"/>
</dbReference>
<feature type="domain" description="L-fucose isomerase C-terminal" evidence="8">
    <location>
        <begin position="391"/>
        <end position="555"/>
    </location>
</feature>
<comment type="similarity">
    <text evidence="7">Belongs to the L-fucose isomerase family.</text>
</comment>
<dbReference type="SUPFAM" id="SSF53743">
    <property type="entry name" value="FucI/AraA N-terminal and middle domains"/>
    <property type="match status" value="1"/>
</dbReference>
<keyword evidence="1 7" id="KW-0963">Cytoplasm</keyword>
<proteinExistence type="inferred from homology"/>
<dbReference type="GO" id="GO:0008790">
    <property type="term" value="F:arabinose isomerase activity"/>
    <property type="evidence" value="ECO:0007669"/>
    <property type="project" value="TreeGrafter"/>
</dbReference>
<dbReference type="Gene3D" id="3.20.14.10">
    <property type="entry name" value="L-fucose/L-arabinose isomerase, C-terminal"/>
    <property type="match status" value="1"/>
</dbReference>
<dbReference type="FunFam" id="3.40.50.1070:FF:000001">
    <property type="entry name" value="L-fucose isomerase"/>
    <property type="match status" value="1"/>
</dbReference>
<protein>
    <recommendedName>
        <fullName evidence="7">L-fucose isomerase</fullName>
        <shortName evidence="7">FucIase</shortName>
        <ecNumber evidence="7">5.3.1.25</ecNumber>
    </recommendedName>
    <alternativeName>
        <fullName evidence="7">6-deoxy-L-galactose isomerase</fullName>
    </alternativeName>
</protein>
<dbReference type="GO" id="GO:0008736">
    <property type="term" value="F:L-fucose isomerase activity"/>
    <property type="evidence" value="ECO:0007669"/>
    <property type="project" value="UniProtKB-UniRule"/>
</dbReference>
<dbReference type="InterPro" id="IPR004216">
    <property type="entry name" value="Fuc/Ara_isomerase_C"/>
</dbReference>
<evidence type="ECO:0000259" key="8">
    <source>
        <dbReference type="Pfam" id="PF02952"/>
    </source>
</evidence>